<gene>
    <name evidence="2" type="ORF">SADUNF_Sadunf09G0032100</name>
</gene>
<evidence type="ECO:0000313" key="2">
    <source>
        <dbReference type="EMBL" id="KAF9675435.1"/>
    </source>
</evidence>
<name>A0A835JQ82_9ROSI</name>
<keyword evidence="1" id="KW-1133">Transmembrane helix</keyword>
<evidence type="ECO:0000313" key="3">
    <source>
        <dbReference type="Proteomes" id="UP000657918"/>
    </source>
</evidence>
<keyword evidence="1" id="KW-0812">Transmembrane</keyword>
<keyword evidence="1" id="KW-0472">Membrane</keyword>
<feature type="transmembrane region" description="Helical" evidence="1">
    <location>
        <begin position="27"/>
        <end position="46"/>
    </location>
</feature>
<dbReference type="EMBL" id="JADGMS010000009">
    <property type="protein sequence ID" value="KAF9675435.1"/>
    <property type="molecule type" value="Genomic_DNA"/>
</dbReference>
<protein>
    <submittedName>
        <fullName evidence="2">Uncharacterized protein</fullName>
    </submittedName>
</protein>
<comment type="caution">
    <text evidence="2">The sequence shown here is derived from an EMBL/GenBank/DDBJ whole genome shotgun (WGS) entry which is preliminary data.</text>
</comment>
<evidence type="ECO:0000256" key="1">
    <source>
        <dbReference type="SAM" id="Phobius"/>
    </source>
</evidence>
<organism evidence="2 3">
    <name type="scientific">Salix dunnii</name>
    <dbReference type="NCBI Taxonomy" id="1413687"/>
    <lineage>
        <taxon>Eukaryota</taxon>
        <taxon>Viridiplantae</taxon>
        <taxon>Streptophyta</taxon>
        <taxon>Embryophyta</taxon>
        <taxon>Tracheophyta</taxon>
        <taxon>Spermatophyta</taxon>
        <taxon>Magnoliopsida</taxon>
        <taxon>eudicotyledons</taxon>
        <taxon>Gunneridae</taxon>
        <taxon>Pentapetalae</taxon>
        <taxon>rosids</taxon>
        <taxon>fabids</taxon>
        <taxon>Malpighiales</taxon>
        <taxon>Salicaceae</taxon>
        <taxon>Saliceae</taxon>
        <taxon>Salix</taxon>
    </lineage>
</organism>
<accession>A0A835JQ82</accession>
<sequence length="82" mass="9271">MLKKMSKPVLLDGSPRQNKPGLLGLQWLNFIFGSATGLMLSPILLLKGGSMNLEYMNGNPFPWRINLSKKFNLYFQVQSLLD</sequence>
<dbReference type="AlphaFoldDB" id="A0A835JQ82"/>
<dbReference type="Proteomes" id="UP000657918">
    <property type="component" value="Unassembled WGS sequence"/>
</dbReference>
<reference evidence="2 3" key="1">
    <citation type="submission" date="2020-10" db="EMBL/GenBank/DDBJ databases">
        <title>Plant Genome Project.</title>
        <authorList>
            <person name="Zhang R.-G."/>
        </authorList>
    </citation>
    <scope>NUCLEOTIDE SEQUENCE [LARGE SCALE GENOMIC DNA]</scope>
    <source>
        <strain evidence="2">FAFU-HL-1</strain>
        <tissue evidence="2">Leaf</tissue>
    </source>
</reference>
<proteinExistence type="predicted"/>
<keyword evidence="3" id="KW-1185">Reference proteome</keyword>